<gene>
    <name evidence="9" type="primary">LOC107263996</name>
</gene>
<feature type="chain" id="PRO_5042583369" description="26S proteasome non-ATPase regulatory subunit 8" evidence="6">
    <location>
        <begin position="22"/>
        <end position="295"/>
    </location>
</feature>
<evidence type="ECO:0000256" key="2">
    <source>
        <dbReference type="ARBA" id="ARBA00014939"/>
    </source>
</evidence>
<protein>
    <recommendedName>
        <fullName evidence="2">26S proteasome non-ATPase regulatory subunit 8</fullName>
    </recommendedName>
    <alternativeName>
        <fullName evidence="5">26S proteasome regulatory subunit RPN12</fullName>
    </alternativeName>
</protein>
<dbReference type="PROSITE" id="PS50250">
    <property type="entry name" value="PCI"/>
    <property type="match status" value="1"/>
</dbReference>
<evidence type="ECO:0000256" key="6">
    <source>
        <dbReference type="SAM" id="SignalP"/>
    </source>
</evidence>
<accession>A0AAJ7VXQ8</accession>
<dbReference type="GO" id="GO:0005829">
    <property type="term" value="C:cytosol"/>
    <property type="evidence" value="ECO:0007669"/>
    <property type="project" value="TreeGrafter"/>
</dbReference>
<dbReference type="InterPro" id="IPR000717">
    <property type="entry name" value="PCI_dom"/>
</dbReference>
<evidence type="ECO:0000313" key="8">
    <source>
        <dbReference type="Proteomes" id="UP000694920"/>
    </source>
</evidence>
<dbReference type="GO" id="GO:0005634">
    <property type="term" value="C:nucleus"/>
    <property type="evidence" value="ECO:0007669"/>
    <property type="project" value="TreeGrafter"/>
</dbReference>
<evidence type="ECO:0000313" key="9">
    <source>
        <dbReference type="RefSeq" id="XP_024937113.1"/>
    </source>
</evidence>
<keyword evidence="6" id="KW-0732">Signal</keyword>
<feature type="domain" description="PCI" evidence="7">
    <location>
        <begin position="107"/>
        <end position="277"/>
    </location>
</feature>
<feature type="signal peptide" evidence="6">
    <location>
        <begin position="1"/>
        <end position="21"/>
    </location>
</feature>
<dbReference type="GO" id="GO:0043161">
    <property type="term" value="P:proteasome-mediated ubiquitin-dependent protein catabolic process"/>
    <property type="evidence" value="ECO:0007669"/>
    <property type="project" value="TreeGrafter"/>
</dbReference>
<dbReference type="RefSeq" id="XP_024937113.1">
    <property type="nucleotide sequence ID" value="XM_025081345.1"/>
</dbReference>
<evidence type="ECO:0000256" key="3">
    <source>
        <dbReference type="ARBA" id="ARBA00022942"/>
    </source>
</evidence>
<evidence type="ECO:0000256" key="5">
    <source>
        <dbReference type="ARBA" id="ARBA00078986"/>
    </source>
</evidence>
<dbReference type="PANTHER" id="PTHR12387:SF0">
    <property type="entry name" value="26S PROTEASOME NON-ATPASE REGULATORY SUBUNIT 8"/>
    <property type="match status" value="1"/>
</dbReference>
<sequence length="295" mass="33691">MFRLLLLGFLSILIFEKNVYAGFRSGRLNMAALKEVVLLYQTLKQEWTKSPCNLKKCGDLLGQLKVGLTHLMFLPTSNSTASQKELLIARDILEIGAQWSIATEDIPSFERYMAQLKCYYFDYKTELPESAYKYQLLGLNLLFLLSQNRVAEFHTELELLPSDQIQSNVYIRHPLSLEQYLMEGSYNKIFLAKGNVPAASYNFFIDILLNTIRDEIGACMESAYDKISLKDASRMLNLSSEKDTKAFAAKKNWNLSKDGYFYFGTPNEKKAEEPIPSADLATLAIDYARELEMIV</sequence>
<dbReference type="InterPro" id="IPR006746">
    <property type="entry name" value="26S_Psome_Rpn12"/>
</dbReference>
<dbReference type="GO" id="GO:0008541">
    <property type="term" value="C:proteasome regulatory particle, lid subcomplex"/>
    <property type="evidence" value="ECO:0007669"/>
    <property type="project" value="TreeGrafter"/>
</dbReference>
<keyword evidence="8" id="KW-1185">Reference proteome</keyword>
<evidence type="ECO:0000256" key="4">
    <source>
        <dbReference type="ARBA" id="ARBA00062283"/>
    </source>
</evidence>
<dbReference type="FunFam" id="1.25.40.990:FF:000001">
    <property type="entry name" value="26S proteasome non-ATPase regulatory subunit"/>
    <property type="match status" value="1"/>
</dbReference>
<dbReference type="GeneID" id="107263996"/>
<keyword evidence="3 9" id="KW-0647">Proteasome</keyword>
<dbReference type="KEGG" id="ccin:107263996"/>
<reference evidence="9" key="1">
    <citation type="submission" date="2025-08" db="UniProtKB">
        <authorList>
            <consortium name="RefSeq"/>
        </authorList>
    </citation>
    <scope>IDENTIFICATION</scope>
</reference>
<dbReference type="InterPro" id="IPR033464">
    <property type="entry name" value="CSN8_PSD8_EIF3K"/>
</dbReference>
<organism evidence="8 9">
    <name type="scientific">Cephus cinctus</name>
    <name type="common">Wheat stem sawfly</name>
    <dbReference type="NCBI Taxonomy" id="211228"/>
    <lineage>
        <taxon>Eukaryota</taxon>
        <taxon>Metazoa</taxon>
        <taxon>Ecdysozoa</taxon>
        <taxon>Arthropoda</taxon>
        <taxon>Hexapoda</taxon>
        <taxon>Insecta</taxon>
        <taxon>Pterygota</taxon>
        <taxon>Neoptera</taxon>
        <taxon>Endopterygota</taxon>
        <taxon>Hymenoptera</taxon>
        <taxon>Cephoidea</taxon>
        <taxon>Cephidae</taxon>
        <taxon>Cephus</taxon>
    </lineage>
</organism>
<proteinExistence type="inferred from homology"/>
<comment type="similarity">
    <text evidence="1">Belongs to the proteasome subunit S14 family.</text>
</comment>
<evidence type="ECO:0000259" key="7">
    <source>
        <dbReference type="PROSITE" id="PS50250"/>
    </source>
</evidence>
<dbReference type="Gene3D" id="1.25.40.990">
    <property type="match status" value="1"/>
</dbReference>
<dbReference type="CTD" id="39845"/>
<dbReference type="Pfam" id="PF10075">
    <property type="entry name" value="CSN8_PSD8_EIF3K"/>
    <property type="match status" value="1"/>
</dbReference>
<evidence type="ECO:0000256" key="1">
    <source>
        <dbReference type="ARBA" id="ARBA00009627"/>
    </source>
</evidence>
<dbReference type="Proteomes" id="UP000694920">
    <property type="component" value="Unplaced"/>
</dbReference>
<dbReference type="PANTHER" id="PTHR12387">
    <property type="entry name" value="26S PROTEASOME NON-ATPASE REGULATORY SUBUNIT 8"/>
    <property type="match status" value="1"/>
</dbReference>
<comment type="subunit">
    <text evidence="4">Component of the 19S proteasome regulatory particle complex. The 26S proteasome consists of a 20S core particle (CP) and two 19S regulatory subunits (RP). The regulatory particle is made of a lid composed of 9 subunits including PSMD8, a base containing 6 ATPases and few additional components. Interacts with DDI2. Interacts with TASOR.</text>
</comment>
<dbReference type="AlphaFoldDB" id="A0AAJ7VXQ8"/>
<name>A0AAJ7VXQ8_CEPCN</name>